<evidence type="ECO:0000313" key="8">
    <source>
        <dbReference type="Proteomes" id="UP000562352"/>
    </source>
</evidence>
<dbReference type="RefSeq" id="WP_184939209.1">
    <property type="nucleotide sequence ID" value="NZ_BAAAWZ010000001.1"/>
</dbReference>
<comment type="subcellular location">
    <subcellularLocation>
        <location evidence="1">Membrane</location>
        <topology evidence="1">Multi-pass membrane protein</topology>
    </subcellularLocation>
</comment>
<proteinExistence type="predicted"/>
<feature type="domain" description="ABC-2 type transporter transmembrane" evidence="6">
    <location>
        <begin position="611"/>
        <end position="795"/>
    </location>
</feature>
<keyword evidence="3 5" id="KW-1133">Transmembrane helix</keyword>
<feature type="transmembrane region" description="Helical" evidence="5">
    <location>
        <begin position="721"/>
        <end position="741"/>
    </location>
</feature>
<feature type="transmembrane region" description="Helical" evidence="5">
    <location>
        <begin position="661"/>
        <end position="682"/>
    </location>
</feature>
<dbReference type="EMBL" id="JACHJJ010000003">
    <property type="protein sequence ID" value="MBB5961989.1"/>
    <property type="molecule type" value="Genomic_DNA"/>
</dbReference>
<evidence type="ECO:0000313" key="7">
    <source>
        <dbReference type="EMBL" id="MBB5961989.1"/>
    </source>
</evidence>
<dbReference type="InterPro" id="IPR013525">
    <property type="entry name" value="ABC2_TM"/>
</dbReference>
<dbReference type="AlphaFoldDB" id="A0A841CXF6"/>
<dbReference type="Pfam" id="PF12698">
    <property type="entry name" value="ABC2_membrane_3"/>
    <property type="match status" value="1"/>
</dbReference>
<evidence type="ECO:0000256" key="5">
    <source>
        <dbReference type="SAM" id="Phobius"/>
    </source>
</evidence>
<dbReference type="NCBIfam" id="TIGR03057">
    <property type="entry name" value="xxxLxxG_by_4"/>
    <property type="match status" value="2"/>
</dbReference>
<gene>
    <name evidence="7" type="ORF">FHS22_001248</name>
</gene>
<dbReference type="NCBIfam" id="TIGR03062">
    <property type="entry name" value="pip_yhgE_Cterm"/>
    <property type="match status" value="1"/>
</dbReference>
<protein>
    <submittedName>
        <fullName evidence="7">Putative membrane protein</fullName>
    </submittedName>
</protein>
<comment type="caution">
    <text evidence="7">The sequence shown here is derived from an EMBL/GenBank/DDBJ whole genome shotgun (WGS) entry which is preliminary data.</text>
</comment>
<dbReference type="GO" id="GO:0016020">
    <property type="term" value="C:membrane"/>
    <property type="evidence" value="ECO:0007669"/>
    <property type="project" value="UniProtKB-SubCell"/>
</dbReference>
<feature type="transmembrane region" description="Helical" evidence="5">
    <location>
        <begin position="620"/>
        <end position="640"/>
    </location>
</feature>
<evidence type="ECO:0000256" key="4">
    <source>
        <dbReference type="ARBA" id="ARBA00023136"/>
    </source>
</evidence>
<dbReference type="InterPro" id="IPR017501">
    <property type="entry name" value="Phage_infect_YhgE_C"/>
</dbReference>
<feature type="transmembrane region" description="Helical" evidence="5">
    <location>
        <begin position="688"/>
        <end position="709"/>
    </location>
</feature>
<dbReference type="InterPro" id="IPR017500">
    <property type="entry name" value="Phage_infect_YhgE_N"/>
</dbReference>
<feature type="transmembrane region" description="Helical" evidence="5">
    <location>
        <begin position="775"/>
        <end position="798"/>
    </location>
</feature>
<dbReference type="NCBIfam" id="TIGR03061">
    <property type="entry name" value="pip_yhgE_Nterm"/>
    <property type="match status" value="1"/>
</dbReference>
<dbReference type="PANTHER" id="PTHR43077">
    <property type="entry name" value="TRANSPORT PERMEASE YVFS-RELATED"/>
    <property type="match status" value="1"/>
</dbReference>
<sequence length="815" mass="84570">MRPLRLGRLELRRFTRSRLTRAALAGVVMLPLLYAGLYLWSFWDPQGNLENIPVALVMEDRPAKAGDRTIDAGRELVEELREREVFSWHRVGAREAADGVNDGSFYLSLTIPADFSARLASPSGDGTPTPAELGVMVDTGRSYIMGTISDAVFAEVKEAAGRTAIKDYWDSVFVSFGELHDATAKAADGAEKLYDGNLKARDNTGRLADGATTLNTGLGQARDGTRRLTVGLNEADTATAKLSAGASTLTEKLGEADAAAAELSAGAKTLAKGLGDAEKGSRKLGEGLATLEGGARQVADGNAQAYQQVHAQTTRLNQLADEFVPALEANGTRLQTLARAVEKGADLVAQGTGRLPAGLGQGAGQARQQAERLLAMLENDPDADPGLRAAAEELIRSTRQVEDGMASASAGGGPALAQLQQDARRISEVSGRMAALAPDAGRILDQARDKVSQLDEGLGKLADGSAKVHAGLGSAATANTQLTAGIAKLGDGSAQLSGGLARLDGGITELGDGAARLSGGLTRLDGGITELGDGAARVDSGVGRLHEGAGKLDDGLDRLSGGLGTLVDGSRELSEKLGEGAEEIPDYGAQERASRTGMMSEPVTLAGRTVNEVPNYGTGFAPFFVPLALWVGAMVAYMVLRPLNPRLLAGTAPAWRIAVAGWLPGLALGAAQTGVLLAVLRFGLGLEAAHWAGTAGLLLLATAAFLAIVQAVNALLGAPGRVAVLALLMLQLTSAAGTYPIETSPGFFQAISPWLPMSWVVSALRRLISGGDPAVVWQACGVLALFTALGLALSCYAVHKGRTWSMRRLHPELAL</sequence>
<evidence type="ECO:0000256" key="2">
    <source>
        <dbReference type="ARBA" id="ARBA00022692"/>
    </source>
</evidence>
<dbReference type="PANTHER" id="PTHR43077:SF5">
    <property type="entry name" value="PHAGE INFECTION PROTEIN"/>
    <property type="match status" value="1"/>
</dbReference>
<organism evidence="7 8">
    <name type="scientific">Planomonospora venezuelensis</name>
    <dbReference type="NCBI Taxonomy" id="1999"/>
    <lineage>
        <taxon>Bacteria</taxon>
        <taxon>Bacillati</taxon>
        <taxon>Actinomycetota</taxon>
        <taxon>Actinomycetes</taxon>
        <taxon>Streptosporangiales</taxon>
        <taxon>Streptosporangiaceae</taxon>
        <taxon>Planomonospora</taxon>
    </lineage>
</organism>
<feature type="transmembrane region" description="Helical" evidence="5">
    <location>
        <begin position="21"/>
        <end position="43"/>
    </location>
</feature>
<keyword evidence="8" id="KW-1185">Reference proteome</keyword>
<evidence type="ECO:0000256" key="1">
    <source>
        <dbReference type="ARBA" id="ARBA00004141"/>
    </source>
</evidence>
<name>A0A841CXF6_PLAVE</name>
<accession>A0A841CXF6</accession>
<dbReference type="InterPro" id="IPR051328">
    <property type="entry name" value="T7SS_ABC-Transporter"/>
</dbReference>
<evidence type="ECO:0000259" key="6">
    <source>
        <dbReference type="Pfam" id="PF12698"/>
    </source>
</evidence>
<reference evidence="7 8" key="1">
    <citation type="submission" date="2020-08" db="EMBL/GenBank/DDBJ databases">
        <title>Genomic Encyclopedia of Type Strains, Phase III (KMG-III): the genomes of soil and plant-associated and newly described type strains.</title>
        <authorList>
            <person name="Whitman W."/>
        </authorList>
    </citation>
    <scope>NUCLEOTIDE SEQUENCE [LARGE SCALE GENOMIC DNA]</scope>
    <source>
        <strain evidence="7 8">CECT 3303</strain>
    </source>
</reference>
<keyword evidence="2 5" id="KW-0812">Transmembrane</keyword>
<evidence type="ECO:0000256" key="3">
    <source>
        <dbReference type="ARBA" id="ARBA00022989"/>
    </source>
</evidence>
<dbReference type="GO" id="GO:0140359">
    <property type="term" value="F:ABC-type transporter activity"/>
    <property type="evidence" value="ECO:0007669"/>
    <property type="project" value="InterPro"/>
</dbReference>
<dbReference type="Proteomes" id="UP000562352">
    <property type="component" value="Unassembled WGS sequence"/>
</dbReference>
<keyword evidence="4 5" id="KW-0472">Membrane</keyword>
<dbReference type="InterPro" id="IPR023908">
    <property type="entry name" value="xxxLxxG_rpt"/>
</dbReference>